<keyword evidence="3" id="KW-0560">Oxidoreductase</keyword>
<proteinExistence type="predicted"/>
<dbReference type="InterPro" id="IPR036188">
    <property type="entry name" value="FAD/NAD-bd_sf"/>
</dbReference>
<dbReference type="OrthoDB" id="432169at2759"/>
<name>A0A2G2VM73_CAPBA</name>
<dbReference type="EMBL" id="MLFT02000011">
    <property type="protein sequence ID" value="PHT34059.1"/>
    <property type="molecule type" value="Genomic_DNA"/>
</dbReference>
<evidence type="ECO:0000313" key="6">
    <source>
        <dbReference type="Proteomes" id="UP000224567"/>
    </source>
</evidence>
<accession>A0A2G2VM73</accession>
<dbReference type="Proteomes" id="UP000224567">
    <property type="component" value="Unassembled WGS sequence"/>
</dbReference>
<organism evidence="5 6">
    <name type="scientific">Capsicum baccatum</name>
    <name type="common">Peruvian pepper</name>
    <dbReference type="NCBI Taxonomy" id="33114"/>
    <lineage>
        <taxon>Eukaryota</taxon>
        <taxon>Viridiplantae</taxon>
        <taxon>Streptophyta</taxon>
        <taxon>Embryophyta</taxon>
        <taxon>Tracheophyta</taxon>
        <taxon>Spermatophyta</taxon>
        <taxon>Magnoliopsida</taxon>
        <taxon>eudicotyledons</taxon>
        <taxon>Gunneridae</taxon>
        <taxon>Pentapetalae</taxon>
        <taxon>asterids</taxon>
        <taxon>lamiids</taxon>
        <taxon>Solanales</taxon>
        <taxon>Solanaceae</taxon>
        <taxon>Solanoideae</taxon>
        <taxon>Capsiceae</taxon>
        <taxon>Capsicum</taxon>
    </lineage>
</organism>
<reference evidence="6" key="2">
    <citation type="journal article" date="2017" name="J. Anim. Genet.">
        <title>Multiple reference genome sequences of hot pepper reveal the massive evolution of plant disease resistance genes by retroduplication.</title>
        <authorList>
            <person name="Kim S."/>
            <person name="Park J."/>
            <person name="Yeom S.-I."/>
            <person name="Kim Y.-M."/>
            <person name="Seo E."/>
            <person name="Kim K.-T."/>
            <person name="Kim M.-S."/>
            <person name="Lee J.M."/>
            <person name="Cheong K."/>
            <person name="Shin H.-S."/>
            <person name="Kim S.-B."/>
            <person name="Han K."/>
            <person name="Lee J."/>
            <person name="Park M."/>
            <person name="Lee H.-A."/>
            <person name="Lee H.-Y."/>
            <person name="Lee Y."/>
            <person name="Oh S."/>
            <person name="Lee J.H."/>
            <person name="Choi E."/>
            <person name="Choi E."/>
            <person name="Lee S.E."/>
            <person name="Jeon J."/>
            <person name="Kim H."/>
            <person name="Choi G."/>
            <person name="Song H."/>
            <person name="Lee J."/>
            <person name="Lee S.-C."/>
            <person name="Kwon J.-K."/>
            <person name="Lee H.-Y."/>
            <person name="Koo N."/>
            <person name="Hong Y."/>
            <person name="Kim R.W."/>
            <person name="Kang W.-H."/>
            <person name="Huh J.H."/>
            <person name="Kang B.-C."/>
            <person name="Yang T.-J."/>
            <person name="Lee Y.-H."/>
            <person name="Bennetzen J.L."/>
            <person name="Choi D."/>
        </authorList>
    </citation>
    <scope>NUCLEOTIDE SEQUENCE [LARGE SCALE GENOMIC DNA]</scope>
    <source>
        <strain evidence="6">cv. PBC81</strain>
    </source>
</reference>
<comment type="caution">
    <text evidence="5">The sequence shown here is derived from an EMBL/GenBank/DDBJ whole genome shotgun (WGS) entry which is preliminary data.</text>
</comment>
<dbReference type="SUPFAM" id="SSF51905">
    <property type="entry name" value="FAD/NAD(P)-binding domain"/>
    <property type="match status" value="1"/>
</dbReference>
<sequence length="325" mass="36310">MDSAEGSVWVQNSLESSLVAKVKKKKDRYSSLVKLKKFVRDQKEEAFPQGRDGVLRCQGRLCVLDVDCLRKKSISGVKCNGDQAVVVPLESTGVQDSLSYKEILVEILDRQGYVAREFTKQGIKPGELAIISKETEMLDSQGFMCALDRSGGEKQLPEWYAEKCNNFSYISLILSTYIVKADLASKTLVSAVGNLLNIKNLLLQLDLLEINVADKIVEALKVNKNAKAVVVREGYIGLELTIVLRLNNIEVDMVYPELWCMPQLFTEGIAALYEGYYRKKGVNMIKVEAVKLKEDGVFKDDIVVVGGRAIPLTSLFEEQVETEKK</sequence>
<keyword evidence="6" id="KW-1185">Reference proteome</keyword>
<reference evidence="5 6" key="1">
    <citation type="journal article" date="2017" name="Genome Biol.">
        <title>New reference genome sequences of hot pepper reveal the massive evolution of plant disease-resistance genes by retroduplication.</title>
        <authorList>
            <person name="Kim S."/>
            <person name="Park J."/>
            <person name="Yeom S.I."/>
            <person name="Kim Y.M."/>
            <person name="Seo E."/>
            <person name="Kim K.T."/>
            <person name="Kim M.S."/>
            <person name="Lee J.M."/>
            <person name="Cheong K."/>
            <person name="Shin H.S."/>
            <person name="Kim S.B."/>
            <person name="Han K."/>
            <person name="Lee J."/>
            <person name="Park M."/>
            <person name="Lee H.A."/>
            <person name="Lee H.Y."/>
            <person name="Lee Y."/>
            <person name="Oh S."/>
            <person name="Lee J.H."/>
            <person name="Choi E."/>
            <person name="Choi E."/>
            <person name="Lee S.E."/>
            <person name="Jeon J."/>
            <person name="Kim H."/>
            <person name="Choi G."/>
            <person name="Song H."/>
            <person name="Lee J."/>
            <person name="Lee S.C."/>
            <person name="Kwon J.K."/>
            <person name="Lee H.Y."/>
            <person name="Koo N."/>
            <person name="Hong Y."/>
            <person name="Kim R.W."/>
            <person name="Kang W.H."/>
            <person name="Huh J.H."/>
            <person name="Kang B.C."/>
            <person name="Yang T.J."/>
            <person name="Lee Y.H."/>
            <person name="Bennetzen J.L."/>
            <person name="Choi D."/>
        </authorList>
    </citation>
    <scope>NUCLEOTIDE SEQUENCE [LARGE SCALE GENOMIC DNA]</scope>
    <source>
        <strain evidence="6">cv. PBC81</strain>
    </source>
</reference>
<dbReference type="GO" id="GO:0016651">
    <property type="term" value="F:oxidoreductase activity, acting on NAD(P)H"/>
    <property type="evidence" value="ECO:0007669"/>
    <property type="project" value="TreeGrafter"/>
</dbReference>
<keyword evidence="1" id="KW-0285">Flavoprotein</keyword>
<evidence type="ECO:0000256" key="3">
    <source>
        <dbReference type="ARBA" id="ARBA00023002"/>
    </source>
</evidence>
<dbReference type="Pfam" id="PF07992">
    <property type="entry name" value="Pyr_redox_2"/>
    <property type="match status" value="1"/>
</dbReference>
<dbReference type="PANTHER" id="PTHR43557">
    <property type="entry name" value="APOPTOSIS-INDUCING FACTOR 1"/>
    <property type="match status" value="1"/>
</dbReference>
<evidence type="ECO:0000313" key="5">
    <source>
        <dbReference type="EMBL" id="PHT34059.1"/>
    </source>
</evidence>
<dbReference type="Gene3D" id="3.50.50.60">
    <property type="entry name" value="FAD/NAD(P)-binding domain"/>
    <property type="match status" value="1"/>
</dbReference>
<evidence type="ECO:0000259" key="4">
    <source>
        <dbReference type="Pfam" id="PF07992"/>
    </source>
</evidence>
<keyword evidence="2" id="KW-0274">FAD</keyword>
<dbReference type="InterPro" id="IPR023753">
    <property type="entry name" value="FAD/NAD-binding_dom"/>
</dbReference>
<dbReference type="STRING" id="33114.A0A2G2VM73"/>
<evidence type="ECO:0000256" key="1">
    <source>
        <dbReference type="ARBA" id="ARBA00022630"/>
    </source>
</evidence>
<dbReference type="GO" id="GO:0005737">
    <property type="term" value="C:cytoplasm"/>
    <property type="evidence" value="ECO:0007669"/>
    <property type="project" value="TreeGrafter"/>
</dbReference>
<dbReference type="InterPro" id="IPR050446">
    <property type="entry name" value="FAD-oxidoreductase/Apoptosis"/>
</dbReference>
<feature type="domain" description="FAD/NAD(P)-binding" evidence="4">
    <location>
        <begin position="182"/>
        <end position="297"/>
    </location>
</feature>
<evidence type="ECO:0000256" key="2">
    <source>
        <dbReference type="ARBA" id="ARBA00022827"/>
    </source>
</evidence>
<dbReference type="AlphaFoldDB" id="A0A2G2VM73"/>
<dbReference type="PANTHER" id="PTHR43557:SF5">
    <property type="entry name" value="MONODEHYDROASCORBATE REDUCTASE 1, PEROXISOMAL"/>
    <property type="match status" value="1"/>
</dbReference>
<protein>
    <submittedName>
        <fullName evidence="5">Monodehydroascorbate reductase</fullName>
    </submittedName>
</protein>
<gene>
    <name evidence="5" type="ORF">CQW23_25859</name>
</gene>